<dbReference type="Proteomes" id="UP001470230">
    <property type="component" value="Unassembled WGS sequence"/>
</dbReference>
<evidence type="ECO:0000313" key="2">
    <source>
        <dbReference type="Proteomes" id="UP001470230"/>
    </source>
</evidence>
<organism evidence="1 2">
    <name type="scientific">Tritrichomonas musculus</name>
    <dbReference type="NCBI Taxonomy" id="1915356"/>
    <lineage>
        <taxon>Eukaryota</taxon>
        <taxon>Metamonada</taxon>
        <taxon>Parabasalia</taxon>
        <taxon>Tritrichomonadida</taxon>
        <taxon>Tritrichomonadidae</taxon>
        <taxon>Tritrichomonas</taxon>
    </lineage>
</organism>
<sequence length="97" mass="11386">MDRNRLLSPNFSRKLPRDDELEKFTLSNQEDIFNIDVDSFIKTEKDNTEEEEEPLDSKTFISPSYSDGANLFCKEEICEKLNHLYNYNQDIDCVNAV</sequence>
<keyword evidence="2" id="KW-1185">Reference proteome</keyword>
<evidence type="ECO:0000313" key="1">
    <source>
        <dbReference type="EMBL" id="KAK8858054.1"/>
    </source>
</evidence>
<gene>
    <name evidence="1" type="ORF">M9Y10_013154</name>
</gene>
<proteinExistence type="predicted"/>
<accession>A0ABR2I7H7</accession>
<comment type="caution">
    <text evidence="1">The sequence shown here is derived from an EMBL/GenBank/DDBJ whole genome shotgun (WGS) entry which is preliminary data.</text>
</comment>
<protein>
    <submittedName>
        <fullName evidence="1">Uncharacterized protein</fullName>
    </submittedName>
</protein>
<name>A0ABR2I7H7_9EUKA</name>
<reference evidence="1 2" key="1">
    <citation type="submission" date="2024-04" db="EMBL/GenBank/DDBJ databases">
        <title>Tritrichomonas musculus Genome.</title>
        <authorList>
            <person name="Alves-Ferreira E."/>
            <person name="Grigg M."/>
            <person name="Lorenzi H."/>
            <person name="Galac M."/>
        </authorList>
    </citation>
    <scope>NUCLEOTIDE SEQUENCE [LARGE SCALE GENOMIC DNA]</scope>
    <source>
        <strain evidence="1 2">EAF2021</strain>
    </source>
</reference>
<dbReference type="EMBL" id="JAPFFF010000019">
    <property type="protein sequence ID" value="KAK8858054.1"/>
    <property type="molecule type" value="Genomic_DNA"/>
</dbReference>